<evidence type="ECO:0000313" key="2">
    <source>
        <dbReference type="Proteomes" id="UP000595140"/>
    </source>
</evidence>
<sequence length="88" mass="9284">MASVHENHHVCDKSRDGIVCAETKVDRHGKMWSMVGARTDSPLLRVEYFVPILTAAGTAGFHSENPGAGFAESVCIKMAGISSGLPAA</sequence>
<gene>
    <name evidence="1" type="ORF">CCAM_LOCUS33938</name>
</gene>
<keyword evidence="2" id="KW-1185">Reference proteome</keyword>
<reference evidence="1 2" key="1">
    <citation type="submission" date="2018-04" db="EMBL/GenBank/DDBJ databases">
        <authorList>
            <person name="Vogel A."/>
        </authorList>
    </citation>
    <scope>NUCLEOTIDE SEQUENCE [LARGE SCALE GENOMIC DNA]</scope>
</reference>
<dbReference type="Proteomes" id="UP000595140">
    <property type="component" value="Unassembled WGS sequence"/>
</dbReference>
<organism evidence="1 2">
    <name type="scientific">Cuscuta campestris</name>
    <dbReference type="NCBI Taxonomy" id="132261"/>
    <lineage>
        <taxon>Eukaryota</taxon>
        <taxon>Viridiplantae</taxon>
        <taxon>Streptophyta</taxon>
        <taxon>Embryophyta</taxon>
        <taxon>Tracheophyta</taxon>
        <taxon>Spermatophyta</taxon>
        <taxon>Magnoliopsida</taxon>
        <taxon>eudicotyledons</taxon>
        <taxon>Gunneridae</taxon>
        <taxon>Pentapetalae</taxon>
        <taxon>asterids</taxon>
        <taxon>lamiids</taxon>
        <taxon>Solanales</taxon>
        <taxon>Convolvulaceae</taxon>
        <taxon>Cuscuteae</taxon>
        <taxon>Cuscuta</taxon>
        <taxon>Cuscuta subgen. Grammica</taxon>
        <taxon>Cuscuta sect. Cleistogrammica</taxon>
    </lineage>
</organism>
<protein>
    <submittedName>
        <fullName evidence="1">Uncharacterized protein</fullName>
    </submittedName>
</protein>
<dbReference type="AlphaFoldDB" id="A0A484MT90"/>
<proteinExistence type="predicted"/>
<dbReference type="EMBL" id="OOIL02004481">
    <property type="protein sequence ID" value="VFQ92162.1"/>
    <property type="molecule type" value="Genomic_DNA"/>
</dbReference>
<accession>A0A484MT90</accession>
<evidence type="ECO:0000313" key="1">
    <source>
        <dbReference type="EMBL" id="VFQ92162.1"/>
    </source>
</evidence>
<name>A0A484MT90_9ASTE</name>